<dbReference type="SUPFAM" id="SSF51230">
    <property type="entry name" value="Single hybrid motif"/>
    <property type="match status" value="1"/>
</dbReference>
<feature type="region of interest" description="Disordered" evidence="4">
    <location>
        <begin position="116"/>
        <end position="185"/>
    </location>
</feature>
<keyword evidence="3" id="KW-0809">Transit peptide</keyword>
<name>A0A6A6TGK9_9PLEO</name>
<comment type="similarity">
    <text evidence="1">Belongs to the 2-oxoacid dehydrogenase family.</text>
</comment>
<dbReference type="PROSITE" id="PS51826">
    <property type="entry name" value="PSBD"/>
    <property type="match status" value="1"/>
</dbReference>
<evidence type="ECO:0000256" key="2">
    <source>
        <dbReference type="ARBA" id="ARBA00022823"/>
    </source>
</evidence>
<dbReference type="AlphaFoldDB" id="A0A6A6TGK9"/>
<dbReference type="Pfam" id="PF00364">
    <property type="entry name" value="Biotin_lipoyl"/>
    <property type="match status" value="1"/>
</dbReference>
<sequence length="441" mass="47311">MASIAAACRLSARAASQQLRSHGPRRAFHAGQTSLAAQNFNMPALSPTMTEGNIAAWKVKEGDSFAAGDVLLEIETDKAQMDVEAQDDGIVAKIIQGDGSKSVQVGTRIAVTAEPGDDIKSLDIPAEDSPAPKKADAAKEDSSSKEPAPPSKEERHSAPAPTEPSSGASKKTSHGKAQKQTYPLYPSVQHLLRENNLPKEEADKIPATGPNGRLLKGDVLAYVGRIEDSYNAEQSKRIGKLAHLDLSNIKLALPKEAPAPKKAAPEEQKPITEEQEHGLGMPVSLKAVEASQKGIQQALGVSIPMSTLIARAAELANEDLPVQEPASPSADDLFNAVLGLEKKKYSRGYFAPELKRVHYGNPHPISTPSRSKAPDIFDHLFGKKNVSHPIKVSPLRAPKAVEPEGENVLRVSVPHGEAIRAQIFLRRMKAILENEPGRLIL</sequence>
<reference evidence="7" key="1">
    <citation type="journal article" date="2020" name="Stud. Mycol.">
        <title>101 Dothideomycetes genomes: a test case for predicting lifestyles and emergence of pathogens.</title>
        <authorList>
            <person name="Haridas S."/>
            <person name="Albert R."/>
            <person name="Binder M."/>
            <person name="Bloem J."/>
            <person name="Labutti K."/>
            <person name="Salamov A."/>
            <person name="Andreopoulos B."/>
            <person name="Baker S."/>
            <person name="Barry K."/>
            <person name="Bills G."/>
            <person name="Bluhm B."/>
            <person name="Cannon C."/>
            <person name="Castanera R."/>
            <person name="Culley D."/>
            <person name="Daum C."/>
            <person name="Ezra D."/>
            <person name="Gonzalez J."/>
            <person name="Henrissat B."/>
            <person name="Kuo A."/>
            <person name="Liang C."/>
            <person name="Lipzen A."/>
            <person name="Lutzoni F."/>
            <person name="Magnuson J."/>
            <person name="Mondo S."/>
            <person name="Nolan M."/>
            <person name="Ohm R."/>
            <person name="Pangilinan J."/>
            <person name="Park H.-J."/>
            <person name="Ramirez L."/>
            <person name="Alfaro M."/>
            <person name="Sun H."/>
            <person name="Tritt A."/>
            <person name="Yoshinaga Y."/>
            <person name="Zwiers L.-H."/>
            <person name="Turgeon B."/>
            <person name="Goodwin S."/>
            <person name="Spatafora J."/>
            <person name="Crous P."/>
            <person name="Grigoriev I."/>
        </authorList>
    </citation>
    <scope>NUCLEOTIDE SEQUENCE</scope>
    <source>
        <strain evidence="7">CBS 122681</strain>
    </source>
</reference>
<proteinExistence type="inferred from homology"/>
<evidence type="ECO:0000256" key="3">
    <source>
        <dbReference type="ARBA" id="ARBA00022946"/>
    </source>
</evidence>
<dbReference type="InterPro" id="IPR003016">
    <property type="entry name" value="2-oxoA_DH_lipoyl-BS"/>
</dbReference>
<evidence type="ECO:0000313" key="8">
    <source>
        <dbReference type="Proteomes" id="UP000799324"/>
    </source>
</evidence>
<evidence type="ECO:0000259" key="5">
    <source>
        <dbReference type="PROSITE" id="PS50968"/>
    </source>
</evidence>
<dbReference type="GO" id="GO:0004742">
    <property type="term" value="F:dihydrolipoyllysine-residue acetyltransferase activity"/>
    <property type="evidence" value="ECO:0007669"/>
    <property type="project" value="TreeGrafter"/>
</dbReference>
<dbReference type="PROSITE" id="PS50968">
    <property type="entry name" value="BIOTINYL_LIPOYL"/>
    <property type="match status" value="1"/>
</dbReference>
<evidence type="ECO:0000256" key="4">
    <source>
        <dbReference type="SAM" id="MobiDB-lite"/>
    </source>
</evidence>
<dbReference type="GO" id="GO:0006086">
    <property type="term" value="P:pyruvate decarboxylation to acetyl-CoA"/>
    <property type="evidence" value="ECO:0007669"/>
    <property type="project" value="InterPro"/>
</dbReference>
<evidence type="ECO:0000259" key="6">
    <source>
        <dbReference type="PROSITE" id="PS51826"/>
    </source>
</evidence>
<keyword evidence="8" id="KW-1185">Reference proteome</keyword>
<dbReference type="Gene3D" id="2.40.50.100">
    <property type="match status" value="1"/>
</dbReference>
<feature type="compositionally biased region" description="Basic and acidic residues" evidence="4">
    <location>
        <begin position="130"/>
        <end position="144"/>
    </location>
</feature>
<dbReference type="Proteomes" id="UP000799324">
    <property type="component" value="Unassembled WGS sequence"/>
</dbReference>
<dbReference type="Gene3D" id="4.10.320.10">
    <property type="entry name" value="E3-binding domain"/>
    <property type="match status" value="1"/>
</dbReference>
<protein>
    <recommendedName>
        <fullName evidence="9">Pyruvate dehydrogenase protein x component</fullName>
    </recommendedName>
</protein>
<organism evidence="7 8">
    <name type="scientific">Lophiostoma macrostomum CBS 122681</name>
    <dbReference type="NCBI Taxonomy" id="1314788"/>
    <lineage>
        <taxon>Eukaryota</taxon>
        <taxon>Fungi</taxon>
        <taxon>Dikarya</taxon>
        <taxon>Ascomycota</taxon>
        <taxon>Pezizomycotina</taxon>
        <taxon>Dothideomycetes</taxon>
        <taxon>Pleosporomycetidae</taxon>
        <taxon>Pleosporales</taxon>
        <taxon>Lophiostomataceae</taxon>
        <taxon>Lophiostoma</taxon>
    </lineage>
</organism>
<dbReference type="OrthoDB" id="202158at2759"/>
<dbReference type="Pfam" id="PF02817">
    <property type="entry name" value="E3_binding"/>
    <property type="match status" value="1"/>
</dbReference>
<dbReference type="EMBL" id="MU004314">
    <property type="protein sequence ID" value="KAF2658566.1"/>
    <property type="molecule type" value="Genomic_DNA"/>
</dbReference>
<dbReference type="InterPro" id="IPR011053">
    <property type="entry name" value="Single_hybrid_motif"/>
</dbReference>
<dbReference type="InterPro" id="IPR036625">
    <property type="entry name" value="E3-bd_dom_sf"/>
</dbReference>
<feature type="domain" description="Peripheral subunit-binding (PSBD)" evidence="6">
    <location>
        <begin position="183"/>
        <end position="223"/>
    </location>
</feature>
<evidence type="ECO:0000256" key="1">
    <source>
        <dbReference type="ARBA" id="ARBA00007317"/>
    </source>
</evidence>
<dbReference type="PANTHER" id="PTHR23151:SF82">
    <property type="entry name" value="PYRUVATE DEHYDROGENASE COMPLEX PROTEIN X COMPONENT, MITOCHONDRIAL"/>
    <property type="match status" value="1"/>
</dbReference>
<feature type="domain" description="Lipoyl-binding" evidence="5">
    <location>
        <begin position="37"/>
        <end position="113"/>
    </location>
</feature>
<gene>
    <name evidence="7" type="ORF">K491DRAFT_592808</name>
</gene>
<keyword evidence="2" id="KW-0450">Lipoyl</keyword>
<dbReference type="InterPro" id="IPR045257">
    <property type="entry name" value="E2/Pdx1"/>
</dbReference>
<evidence type="ECO:0008006" key="9">
    <source>
        <dbReference type="Google" id="ProtNLM"/>
    </source>
</evidence>
<dbReference type="FunFam" id="2.40.50.100:FF:000010">
    <property type="entry name" value="Acetyltransferase component of pyruvate dehydrogenase complex"/>
    <property type="match status" value="1"/>
</dbReference>
<dbReference type="GO" id="GO:0045254">
    <property type="term" value="C:pyruvate dehydrogenase complex"/>
    <property type="evidence" value="ECO:0007669"/>
    <property type="project" value="InterPro"/>
</dbReference>
<dbReference type="InterPro" id="IPR004167">
    <property type="entry name" value="PSBD"/>
</dbReference>
<dbReference type="InterPro" id="IPR000089">
    <property type="entry name" value="Biotin_lipoyl"/>
</dbReference>
<dbReference type="SUPFAM" id="SSF47005">
    <property type="entry name" value="Peripheral subunit-binding domain of 2-oxo acid dehydrogenase complex"/>
    <property type="match status" value="1"/>
</dbReference>
<dbReference type="CDD" id="cd06849">
    <property type="entry name" value="lipoyl_domain"/>
    <property type="match status" value="1"/>
</dbReference>
<dbReference type="PANTHER" id="PTHR23151">
    <property type="entry name" value="DIHYDROLIPOAMIDE ACETYL/SUCCINYL-TRANSFERASE-RELATED"/>
    <property type="match status" value="1"/>
</dbReference>
<accession>A0A6A6TGK9</accession>
<dbReference type="PROSITE" id="PS00189">
    <property type="entry name" value="LIPOYL"/>
    <property type="match status" value="1"/>
</dbReference>
<evidence type="ECO:0000313" key="7">
    <source>
        <dbReference type="EMBL" id="KAF2658566.1"/>
    </source>
</evidence>